<dbReference type="PANTHER" id="PTHR43793">
    <property type="entry name" value="FAD SYNTHASE"/>
    <property type="match status" value="1"/>
</dbReference>
<dbReference type="NCBIfam" id="TIGR02199">
    <property type="entry name" value="rfaE_dom_II"/>
    <property type="match status" value="1"/>
</dbReference>
<dbReference type="RefSeq" id="WP_270452387.1">
    <property type="nucleotide sequence ID" value="NZ_JADPIE010000001.1"/>
</dbReference>
<dbReference type="GO" id="GO:0005524">
    <property type="term" value="F:ATP binding"/>
    <property type="evidence" value="ECO:0007669"/>
    <property type="project" value="UniProtKB-KW"/>
</dbReference>
<accession>A0A931AT54</accession>
<dbReference type="AlphaFoldDB" id="A0A931AT54"/>
<dbReference type="EMBL" id="JADPIE010000001">
    <property type="protein sequence ID" value="MBF8435721.1"/>
    <property type="molecule type" value="Genomic_DNA"/>
</dbReference>
<evidence type="ECO:0000256" key="3">
    <source>
        <dbReference type="ARBA" id="ARBA00022695"/>
    </source>
</evidence>
<comment type="catalytic activity">
    <reaction evidence="7">
        <text>D-glycero-beta-D-manno-heptose 1-phosphate + ATP + H(+) = ADP-D-glycero-beta-D-manno-heptose + diphosphate</text>
        <dbReference type="Rhea" id="RHEA:27465"/>
        <dbReference type="ChEBI" id="CHEBI:15378"/>
        <dbReference type="ChEBI" id="CHEBI:30616"/>
        <dbReference type="ChEBI" id="CHEBI:33019"/>
        <dbReference type="ChEBI" id="CHEBI:59967"/>
        <dbReference type="ChEBI" id="CHEBI:61593"/>
        <dbReference type="EC" id="2.7.7.70"/>
    </reaction>
</comment>
<evidence type="ECO:0000256" key="5">
    <source>
        <dbReference type="ARBA" id="ARBA00022840"/>
    </source>
</evidence>
<evidence type="ECO:0000256" key="1">
    <source>
        <dbReference type="ARBA" id="ARBA00012519"/>
    </source>
</evidence>
<dbReference type="GO" id="GO:0005975">
    <property type="term" value="P:carbohydrate metabolic process"/>
    <property type="evidence" value="ECO:0007669"/>
    <property type="project" value="InterPro"/>
</dbReference>
<dbReference type="PANTHER" id="PTHR43793:SF2">
    <property type="entry name" value="BIFUNCTIONAL PROTEIN HLDE"/>
    <property type="match status" value="1"/>
</dbReference>
<dbReference type="EC" id="2.7.7.70" evidence="1"/>
<evidence type="ECO:0000256" key="6">
    <source>
        <dbReference type="ARBA" id="ARBA00023277"/>
    </source>
</evidence>
<comment type="caution">
    <text evidence="9">The sequence shown here is derived from an EMBL/GenBank/DDBJ whole genome shotgun (WGS) entry which is preliminary data.</text>
</comment>
<evidence type="ECO:0000256" key="7">
    <source>
        <dbReference type="ARBA" id="ARBA00047428"/>
    </source>
</evidence>
<dbReference type="Pfam" id="PF01467">
    <property type="entry name" value="CTP_transf_like"/>
    <property type="match status" value="1"/>
</dbReference>
<protein>
    <recommendedName>
        <fullName evidence="1">D-glycero-beta-D-manno-heptose 1-phosphate adenylyltransferase</fullName>
        <ecNumber evidence="1">2.7.7.70</ecNumber>
    </recommendedName>
</protein>
<evidence type="ECO:0000256" key="2">
    <source>
        <dbReference type="ARBA" id="ARBA00022679"/>
    </source>
</evidence>
<keyword evidence="6" id="KW-0119">Carbohydrate metabolism</keyword>
<keyword evidence="3 9" id="KW-0548">Nucleotidyltransferase</keyword>
<reference evidence="9" key="1">
    <citation type="submission" date="2020-11" db="EMBL/GenBank/DDBJ databases">
        <title>Halonatronomonas betainensis gen. nov., sp. nov. a novel haloalkaliphilic representative of the family Halanaerobiacae capable of betaine degradation.</title>
        <authorList>
            <person name="Boltyanskaya Y."/>
            <person name="Kevbrin V."/>
            <person name="Detkova E."/>
            <person name="Grouzdev D.S."/>
            <person name="Koziaeva V."/>
            <person name="Zhilina T."/>
        </authorList>
    </citation>
    <scope>NUCLEOTIDE SEQUENCE</scope>
    <source>
        <strain evidence="9">Z-7014</strain>
    </source>
</reference>
<dbReference type="GO" id="GO:0016779">
    <property type="term" value="F:nucleotidyltransferase activity"/>
    <property type="evidence" value="ECO:0007669"/>
    <property type="project" value="UniProtKB-KW"/>
</dbReference>
<dbReference type="InterPro" id="IPR011914">
    <property type="entry name" value="RfaE_dom_II"/>
</dbReference>
<dbReference type="InterPro" id="IPR014729">
    <property type="entry name" value="Rossmann-like_a/b/a_fold"/>
</dbReference>
<feature type="domain" description="Cytidyltransferase-like" evidence="8">
    <location>
        <begin position="26"/>
        <end position="143"/>
    </location>
</feature>
<dbReference type="SUPFAM" id="SSF52374">
    <property type="entry name" value="Nucleotidylyl transferase"/>
    <property type="match status" value="1"/>
</dbReference>
<keyword evidence="5" id="KW-0067">ATP-binding</keyword>
<evidence type="ECO:0000313" key="9">
    <source>
        <dbReference type="EMBL" id="MBF8435721.1"/>
    </source>
</evidence>
<sequence>MKNKILNLEELEVIVKKLMPDHRIVLTNGCFDLLHTGHVRYLNKASNLGDILIIAVNSDQSVKKLKGGSRPLIPLNERMELLAALEAVDYVTDFSTETCSPVIKRLKPDIYVKGGDYSPETLPEWNAVHEYGGDVKFIEMTTERSTSGIIEKIISSHKK</sequence>
<keyword evidence="10" id="KW-1185">Reference proteome</keyword>
<organism evidence="9 10">
    <name type="scientific">Halonatronomonas betaini</name>
    <dbReference type="NCBI Taxonomy" id="2778430"/>
    <lineage>
        <taxon>Bacteria</taxon>
        <taxon>Bacillati</taxon>
        <taxon>Bacillota</taxon>
        <taxon>Clostridia</taxon>
        <taxon>Halanaerobiales</taxon>
        <taxon>Halarsenatibacteraceae</taxon>
        <taxon>Halonatronomonas</taxon>
    </lineage>
</organism>
<gene>
    <name evidence="9" type="primary">rfaE2</name>
    <name evidence="9" type="ORF">I0Q91_01385</name>
</gene>
<dbReference type="InterPro" id="IPR004821">
    <property type="entry name" value="Cyt_trans-like"/>
</dbReference>
<dbReference type="InterPro" id="IPR050385">
    <property type="entry name" value="Archaeal_FAD_synthase"/>
</dbReference>
<dbReference type="Proteomes" id="UP000621436">
    <property type="component" value="Unassembled WGS sequence"/>
</dbReference>
<keyword evidence="4" id="KW-0547">Nucleotide-binding</keyword>
<evidence type="ECO:0000313" key="10">
    <source>
        <dbReference type="Proteomes" id="UP000621436"/>
    </source>
</evidence>
<keyword evidence="2" id="KW-0808">Transferase</keyword>
<dbReference type="GO" id="GO:0016773">
    <property type="term" value="F:phosphotransferase activity, alcohol group as acceptor"/>
    <property type="evidence" value="ECO:0007669"/>
    <property type="project" value="InterPro"/>
</dbReference>
<evidence type="ECO:0000259" key="8">
    <source>
        <dbReference type="Pfam" id="PF01467"/>
    </source>
</evidence>
<dbReference type="Gene3D" id="3.40.50.620">
    <property type="entry name" value="HUPs"/>
    <property type="match status" value="1"/>
</dbReference>
<evidence type="ECO:0000256" key="4">
    <source>
        <dbReference type="ARBA" id="ARBA00022741"/>
    </source>
</evidence>
<dbReference type="NCBIfam" id="TIGR00125">
    <property type="entry name" value="cyt_tran_rel"/>
    <property type="match status" value="1"/>
</dbReference>
<proteinExistence type="predicted"/>
<name>A0A931AT54_9FIRM</name>